<dbReference type="EMBL" id="JAPQKQ010000002">
    <property type="protein sequence ID" value="KAJ5208035.1"/>
    <property type="molecule type" value="Genomic_DNA"/>
</dbReference>
<evidence type="ECO:0000256" key="1">
    <source>
        <dbReference type="ARBA" id="ARBA00020998"/>
    </source>
</evidence>
<dbReference type="PANTHER" id="PTHR41774">
    <property type="match status" value="1"/>
</dbReference>
<proteinExistence type="predicted"/>
<dbReference type="PANTHER" id="PTHR41774:SF1">
    <property type="entry name" value="NGG1P INTERACTING FACTOR NIF3"/>
    <property type="match status" value="1"/>
</dbReference>
<organism evidence="2 3">
    <name type="scientific">Penicillium cf. viridicatum</name>
    <dbReference type="NCBI Taxonomy" id="2972119"/>
    <lineage>
        <taxon>Eukaryota</taxon>
        <taxon>Fungi</taxon>
        <taxon>Dikarya</taxon>
        <taxon>Ascomycota</taxon>
        <taxon>Pezizomycotina</taxon>
        <taxon>Eurotiomycetes</taxon>
        <taxon>Eurotiomycetidae</taxon>
        <taxon>Eurotiales</taxon>
        <taxon>Aspergillaceae</taxon>
        <taxon>Penicillium</taxon>
    </lineage>
</organism>
<dbReference type="Gene3D" id="3.30.70.120">
    <property type="match status" value="1"/>
</dbReference>
<reference evidence="2" key="1">
    <citation type="submission" date="2022-11" db="EMBL/GenBank/DDBJ databases">
        <authorList>
            <person name="Petersen C."/>
        </authorList>
    </citation>
    <scope>NUCLEOTIDE SEQUENCE</scope>
    <source>
        <strain evidence="2">IBT 20477</strain>
    </source>
</reference>
<reference evidence="2" key="2">
    <citation type="journal article" date="2023" name="IMA Fungus">
        <title>Comparative genomic study of the Penicillium genus elucidates a diverse pangenome and 15 lateral gene transfer events.</title>
        <authorList>
            <person name="Petersen C."/>
            <person name="Sorensen T."/>
            <person name="Nielsen M.R."/>
            <person name="Sondergaard T.E."/>
            <person name="Sorensen J.L."/>
            <person name="Fitzpatrick D.A."/>
            <person name="Frisvad J.C."/>
            <person name="Nielsen K.L."/>
        </authorList>
    </citation>
    <scope>NUCLEOTIDE SEQUENCE</scope>
    <source>
        <strain evidence="2">IBT 20477</strain>
    </source>
</reference>
<sequence length="91" mass="9882">MSTSTPDRYKLIFFVPTANVAPCKEAIFAIGAGSFLGDPAVGAVGALERCEEVRVEIMCLGRGIMLNVVDALISAYPYEEVAYEVYKMENV</sequence>
<evidence type="ECO:0000313" key="2">
    <source>
        <dbReference type="EMBL" id="KAJ5208035.1"/>
    </source>
</evidence>
<dbReference type="SUPFAM" id="SSF102705">
    <property type="entry name" value="NIF3 (NGG1p interacting factor 3)-like"/>
    <property type="match status" value="1"/>
</dbReference>
<dbReference type="InterPro" id="IPR015867">
    <property type="entry name" value="N-reg_PII/ATP_PRibTrfase_C"/>
</dbReference>
<accession>A0A9W9MVC4</accession>
<dbReference type="InterPro" id="IPR036069">
    <property type="entry name" value="DUF34/NIF3_sf"/>
</dbReference>
<dbReference type="AlphaFoldDB" id="A0A9W9MVC4"/>
<protein>
    <recommendedName>
        <fullName evidence="1">ATP phosphoribosyltransferase</fullName>
    </recommendedName>
</protein>
<dbReference type="Proteomes" id="UP001150942">
    <property type="component" value="Unassembled WGS sequence"/>
</dbReference>
<keyword evidence="3" id="KW-1185">Reference proteome</keyword>
<evidence type="ECO:0000313" key="3">
    <source>
        <dbReference type="Proteomes" id="UP001150942"/>
    </source>
</evidence>
<comment type="caution">
    <text evidence="2">The sequence shown here is derived from an EMBL/GenBank/DDBJ whole genome shotgun (WGS) entry which is preliminary data.</text>
</comment>
<name>A0A9W9MVC4_9EURO</name>
<gene>
    <name evidence="2" type="ORF">N7449_002414</name>
</gene>
<dbReference type="OrthoDB" id="15981at2759"/>